<protein>
    <recommendedName>
        <fullName evidence="2">Pyridoxamine 5'-phosphate oxidase putative domain-containing protein</fullName>
    </recommendedName>
</protein>
<evidence type="ECO:0000313" key="1">
    <source>
        <dbReference type="EMBL" id="AAZ48427.1"/>
    </source>
</evidence>
<dbReference type="eggNOG" id="COG3576">
    <property type="taxonomic scope" value="Bacteria"/>
</dbReference>
<gene>
    <name evidence="1" type="ordered locus">Daro_3698</name>
</gene>
<dbReference type="KEGG" id="dar:Daro_3698"/>
<name>Q479Q4_DECAR</name>
<sequence length="157" mass="16896">MFDHDIVAFIQSGVSITLAACAPGRVPSMSRGYACKPVDGDTIGIILPRTQAAEALDNIRLTGRVAVAFSQPTTNRTTQIKGSDARIVAFDPDDEHLVRKHIEEFVPEAVALGTPEEMVRALLSYQREDLVMVLFTPTSGFDQTPGPKAGHPLPATP</sequence>
<dbReference type="AlphaFoldDB" id="Q479Q4"/>
<dbReference type="EMBL" id="CP000089">
    <property type="protein sequence ID" value="AAZ48427.1"/>
    <property type="molecule type" value="Genomic_DNA"/>
</dbReference>
<dbReference type="OrthoDB" id="334393at2"/>
<reference evidence="1" key="1">
    <citation type="submission" date="2005-08" db="EMBL/GenBank/DDBJ databases">
        <title>Complete sequence of Dechloromonas aromatica RCB.</title>
        <authorList>
            <person name="Salinero K.K."/>
            <person name="Copeland A."/>
            <person name="Lucas S."/>
            <person name="Lapidus A."/>
            <person name="Barry K."/>
            <person name="Detter J.C."/>
            <person name="Glavina T."/>
            <person name="Hammon N."/>
            <person name="Israni S."/>
            <person name="Pitluck S."/>
            <person name="Di Bartolo G."/>
            <person name="Trong S."/>
            <person name="Schmutz J."/>
            <person name="Larimer F."/>
            <person name="Land M."/>
            <person name="Ivanova N."/>
            <person name="Richardson P."/>
        </authorList>
    </citation>
    <scope>NUCLEOTIDE SEQUENCE</scope>
    <source>
        <strain evidence="1">RCB</strain>
    </source>
</reference>
<organism evidence="1">
    <name type="scientific">Dechloromonas aromatica (strain RCB)</name>
    <dbReference type="NCBI Taxonomy" id="159087"/>
    <lineage>
        <taxon>Bacteria</taxon>
        <taxon>Pseudomonadati</taxon>
        <taxon>Pseudomonadota</taxon>
        <taxon>Betaproteobacteria</taxon>
        <taxon>Rhodocyclales</taxon>
        <taxon>Azonexaceae</taxon>
        <taxon>Dechloromonas</taxon>
    </lineage>
</organism>
<proteinExistence type="predicted"/>
<dbReference type="Gene3D" id="2.30.110.10">
    <property type="entry name" value="Electron Transport, Fmn-binding Protein, Chain A"/>
    <property type="match status" value="1"/>
</dbReference>
<dbReference type="InterPro" id="IPR012349">
    <property type="entry name" value="Split_barrel_FMN-bd"/>
</dbReference>
<dbReference type="STRING" id="159087.Daro_3698"/>
<accession>Q479Q4</accession>
<evidence type="ECO:0008006" key="2">
    <source>
        <dbReference type="Google" id="ProtNLM"/>
    </source>
</evidence>
<dbReference type="HOGENOM" id="CLU_114954_1_0_4"/>
<dbReference type="SUPFAM" id="SSF50475">
    <property type="entry name" value="FMN-binding split barrel"/>
    <property type="match status" value="1"/>
</dbReference>